<evidence type="ECO:0000256" key="2">
    <source>
        <dbReference type="SAM" id="SignalP"/>
    </source>
</evidence>
<feature type="compositionally biased region" description="Pro residues" evidence="1">
    <location>
        <begin position="274"/>
        <end position="284"/>
    </location>
</feature>
<sequence length="284" mass="28068">MKFRSAFAVLAMSVAVTACGELPFQKSSEPEAPAGHFGPPAVSPIDQPIETGAEGVAVATGEASTMNTAMFRAAGAGWTATASDKRAVLERPGQKSTAVSVRRMTYARGVEFVGTMNGQVFSLNVQAGECKAGDMNTPFTAKLRLGSQNLTGCAQPTDTMPKAQVTASSSAPKPKSTAKPAAPAAKPAEPAAAAAATTATTPATDSTSTPATTTPAVTEPATTTAPTTTEPAAATPAPAAEPATPAPAETPAPATDSAPAATTGSSAVPAPELVLPPTPPAASE</sequence>
<dbReference type="PROSITE" id="PS51257">
    <property type="entry name" value="PROKAR_LIPOPROTEIN"/>
    <property type="match status" value="1"/>
</dbReference>
<dbReference type="EMBL" id="JAVRQI010000004">
    <property type="protein sequence ID" value="MDT1061462.1"/>
    <property type="molecule type" value="Genomic_DNA"/>
</dbReference>
<accession>A0ABU3EC63</accession>
<proteinExistence type="predicted"/>
<gene>
    <name evidence="3" type="ORF">RM190_06275</name>
</gene>
<feature type="compositionally biased region" description="Low complexity" evidence="1">
    <location>
        <begin position="166"/>
        <end position="243"/>
    </location>
</feature>
<dbReference type="Proteomes" id="UP001251085">
    <property type="component" value="Unassembled WGS sequence"/>
</dbReference>
<dbReference type="RefSeq" id="WP_311758565.1">
    <property type="nucleotide sequence ID" value="NZ_JAVRQI010000004.1"/>
</dbReference>
<feature type="compositionally biased region" description="Low complexity" evidence="1">
    <location>
        <begin position="251"/>
        <end position="273"/>
    </location>
</feature>
<comment type="caution">
    <text evidence="3">The sequence shown here is derived from an EMBL/GenBank/DDBJ whole genome shotgun (WGS) entry which is preliminary data.</text>
</comment>
<evidence type="ECO:0000256" key="1">
    <source>
        <dbReference type="SAM" id="MobiDB-lite"/>
    </source>
</evidence>
<organism evidence="3 4">
    <name type="scientific">Paracoccus broussonetiae</name>
    <dbReference type="NCBI Taxonomy" id="3075834"/>
    <lineage>
        <taxon>Bacteria</taxon>
        <taxon>Pseudomonadati</taxon>
        <taxon>Pseudomonadota</taxon>
        <taxon>Alphaproteobacteria</taxon>
        <taxon>Rhodobacterales</taxon>
        <taxon>Paracoccaceae</taxon>
        <taxon>Paracoccus</taxon>
    </lineage>
</organism>
<evidence type="ECO:0000313" key="3">
    <source>
        <dbReference type="EMBL" id="MDT1061462.1"/>
    </source>
</evidence>
<protein>
    <submittedName>
        <fullName evidence="3">Uncharacterized protein</fullName>
    </submittedName>
</protein>
<reference evidence="4" key="1">
    <citation type="submission" date="2023-07" db="EMBL/GenBank/DDBJ databases">
        <title>Characterization of two Paracoccaceae strains isolated from Phycosphere and proposal of Xinfangfangia lacusdiani sp. nov.</title>
        <authorList>
            <person name="Deng Y."/>
            <person name="Zhang Y.Q."/>
        </authorList>
    </citation>
    <scope>NUCLEOTIDE SEQUENCE [LARGE SCALE GENOMIC DNA]</scope>
    <source>
        <strain evidence="4">CPCC 101403</strain>
    </source>
</reference>
<feature type="signal peptide" evidence="2">
    <location>
        <begin position="1"/>
        <end position="20"/>
    </location>
</feature>
<keyword evidence="4" id="KW-1185">Reference proteome</keyword>
<evidence type="ECO:0000313" key="4">
    <source>
        <dbReference type="Proteomes" id="UP001251085"/>
    </source>
</evidence>
<keyword evidence="2" id="KW-0732">Signal</keyword>
<feature type="region of interest" description="Disordered" evidence="1">
    <location>
        <begin position="152"/>
        <end position="284"/>
    </location>
</feature>
<feature type="chain" id="PRO_5046079057" evidence="2">
    <location>
        <begin position="21"/>
        <end position="284"/>
    </location>
</feature>
<name>A0ABU3EC63_9RHOB</name>